<dbReference type="Pfam" id="PF07651">
    <property type="entry name" value="ANTH"/>
    <property type="match status" value="1"/>
</dbReference>
<comment type="caution">
    <text evidence="3">The sequence shown here is derived from an EMBL/GenBank/DDBJ whole genome shotgun (WGS) entry which is preliminary data.</text>
</comment>
<feature type="region of interest" description="Disordered" evidence="1">
    <location>
        <begin position="151"/>
        <end position="173"/>
    </location>
</feature>
<dbReference type="InterPro" id="IPR014712">
    <property type="entry name" value="ANTH_dom_sf"/>
</dbReference>
<evidence type="ECO:0000259" key="2">
    <source>
        <dbReference type="Pfam" id="PF07651"/>
    </source>
</evidence>
<protein>
    <submittedName>
        <fullName evidence="3">Clathrin assembly protein</fullName>
    </submittedName>
</protein>
<reference evidence="3" key="1">
    <citation type="journal article" date="2022" name="Int. J. Mol. Sci.">
        <title>Draft Genome of Tanacetum Coccineum: Genomic Comparison of Closely Related Tanacetum-Family Plants.</title>
        <authorList>
            <person name="Yamashiro T."/>
            <person name="Shiraishi A."/>
            <person name="Nakayama K."/>
            <person name="Satake H."/>
        </authorList>
    </citation>
    <scope>NUCLEOTIDE SEQUENCE</scope>
</reference>
<reference evidence="3" key="2">
    <citation type="submission" date="2022-01" db="EMBL/GenBank/DDBJ databases">
        <authorList>
            <person name="Yamashiro T."/>
            <person name="Shiraishi A."/>
            <person name="Satake H."/>
            <person name="Nakayama K."/>
        </authorList>
    </citation>
    <scope>NUCLEOTIDE SEQUENCE</scope>
</reference>
<dbReference type="InterPro" id="IPR011417">
    <property type="entry name" value="ANTH_dom"/>
</dbReference>
<evidence type="ECO:0000313" key="3">
    <source>
        <dbReference type="EMBL" id="GJS83914.1"/>
    </source>
</evidence>
<name>A0ABQ4Z1B8_9ASTR</name>
<feature type="compositionally biased region" description="Basic and acidic residues" evidence="1">
    <location>
        <begin position="151"/>
        <end position="164"/>
    </location>
</feature>
<gene>
    <name evidence="3" type="ORF">Tco_0750455</name>
</gene>
<dbReference type="PANTHER" id="PTHR22951:SF32">
    <property type="entry name" value="OS06G0175500 PROTEIN"/>
    <property type="match status" value="1"/>
</dbReference>
<sequence length="190" mass="21111">MALDVAGEEVVGPGGAEMVVNVSNGMPCLGFLRLKLRKASDPIIYVQRTGELDTPKLFGQLSALQQFLYSVLGCGVSHKGASEHNFVASESVKVYKAISEGTQNSVDKCFEKKRYDAAIAMYIYKRAVMQIKVTTLLDTLLQHMGNVKKSVAERTRHQRQYDRRVNKRQLQTQESKIDTGKALDADLVDT</sequence>
<dbReference type="PANTHER" id="PTHR22951">
    <property type="entry name" value="CLATHRIN ASSEMBLY PROTEIN"/>
    <property type="match status" value="1"/>
</dbReference>
<dbReference type="InterPro" id="IPR045192">
    <property type="entry name" value="AP180-like"/>
</dbReference>
<proteinExistence type="predicted"/>
<dbReference type="Gene3D" id="1.20.58.150">
    <property type="entry name" value="ANTH domain"/>
    <property type="match status" value="1"/>
</dbReference>
<accession>A0ABQ4Z1B8</accession>
<evidence type="ECO:0000256" key="1">
    <source>
        <dbReference type="SAM" id="MobiDB-lite"/>
    </source>
</evidence>
<dbReference type="EMBL" id="BQNB010010936">
    <property type="protein sequence ID" value="GJS83914.1"/>
    <property type="molecule type" value="Genomic_DNA"/>
</dbReference>
<feature type="domain" description="AP180 N-terminal homology (ANTH)" evidence="2">
    <location>
        <begin position="50"/>
        <end position="132"/>
    </location>
</feature>
<keyword evidence="4" id="KW-1185">Reference proteome</keyword>
<organism evidence="3 4">
    <name type="scientific">Tanacetum coccineum</name>
    <dbReference type="NCBI Taxonomy" id="301880"/>
    <lineage>
        <taxon>Eukaryota</taxon>
        <taxon>Viridiplantae</taxon>
        <taxon>Streptophyta</taxon>
        <taxon>Embryophyta</taxon>
        <taxon>Tracheophyta</taxon>
        <taxon>Spermatophyta</taxon>
        <taxon>Magnoliopsida</taxon>
        <taxon>eudicotyledons</taxon>
        <taxon>Gunneridae</taxon>
        <taxon>Pentapetalae</taxon>
        <taxon>asterids</taxon>
        <taxon>campanulids</taxon>
        <taxon>Asterales</taxon>
        <taxon>Asteraceae</taxon>
        <taxon>Asteroideae</taxon>
        <taxon>Anthemideae</taxon>
        <taxon>Anthemidinae</taxon>
        <taxon>Tanacetum</taxon>
    </lineage>
</organism>
<dbReference type="Proteomes" id="UP001151760">
    <property type="component" value="Unassembled WGS sequence"/>
</dbReference>
<dbReference type="SUPFAM" id="SSF89009">
    <property type="entry name" value="GAT-like domain"/>
    <property type="match status" value="1"/>
</dbReference>
<evidence type="ECO:0000313" key="4">
    <source>
        <dbReference type="Proteomes" id="UP001151760"/>
    </source>
</evidence>